<protein>
    <submittedName>
        <fullName evidence="3">FAD-dependent oxidoreductase</fullName>
    </submittedName>
</protein>
<dbReference type="SUPFAM" id="SSF51905">
    <property type="entry name" value="FAD/NAD(P)-binding domain"/>
    <property type="match status" value="1"/>
</dbReference>
<dbReference type="AlphaFoldDB" id="A0A844ANF3"/>
<evidence type="ECO:0000259" key="2">
    <source>
        <dbReference type="Pfam" id="PF01266"/>
    </source>
</evidence>
<sequence length="433" mass="47090">MDLLTANDAVGVYPSSYYAQTARPLAPFAALDGHISCDVCVIGGGFMGLSTALHLARAGYDVALLDAQRVGFGASGRNGGQVGQGQRLDQDELEQLVGAEHAKALWHLANQSVDLVRELAASDKVEAEFHPGIIHADHRPRFVPHSRDYVAKLNEHYGYDRISFLEQDELRQLVNSPAYHGGTLDMGAGHIHPLAFAFGLARLARDAGVRIFETTRVTDIERGDPAQVQTDHGQVTAKFVVLGCNGYLGGLEPKVASKVMPINNYVVATEPLGVEGQRAILRQNYAVADSKFVVNYFRFSDDHRLLFGGTESYGYKFPTDIAAKVRKPLAEIFPQLADVNIDFAWGGTLGITMNRMPHFERLAGNIISLSGFSGHGVAMATLAGQIAAQAVAGQAERFDVFSQVPSQKFPGGMRLRSPLLVLAMLWYSLRDRL</sequence>
<reference evidence="3 4" key="1">
    <citation type="submission" date="2019-10" db="EMBL/GenBank/DDBJ databases">
        <title>Epibacterium sp. nov., isolated from seawater.</title>
        <authorList>
            <person name="Zhang X."/>
            <person name="Li N."/>
        </authorList>
    </citation>
    <scope>NUCLEOTIDE SEQUENCE [LARGE SCALE GENOMIC DNA]</scope>
    <source>
        <strain evidence="3 4">SM1969</strain>
    </source>
</reference>
<name>A0A844ANF3_9RHOB</name>
<accession>A0A844ANF3</accession>
<feature type="domain" description="FAD dependent oxidoreductase" evidence="2">
    <location>
        <begin position="38"/>
        <end position="389"/>
    </location>
</feature>
<dbReference type="PANTHER" id="PTHR13847:SF281">
    <property type="entry name" value="FAD DEPENDENT OXIDOREDUCTASE DOMAIN-CONTAINING PROTEIN"/>
    <property type="match status" value="1"/>
</dbReference>
<proteinExistence type="predicted"/>
<dbReference type="InterPro" id="IPR036188">
    <property type="entry name" value="FAD/NAD-bd_sf"/>
</dbReference>
<dbReference type="Gene3D" id="3.50.50.60">
    <property type="entry name" value="FAD/NAD(P)-binding domain"/>
    <property type="match status" value="1"/>
</dbReference>
<dbReference type="GO" id="GO:0005737">
    <property type="term" value="C:cytoplasm"/>
    <property type="evidence" value="ECO:0007669"/>
    <property type="project" value="TreeGrafter"/>
</dbReference>
<dbReference type="InterPro" id="IPR006076">
    <property type="entry name" value="FAD-dep_OxRdtase"/>
</dbReference>
<keyword evidence="1" id="KW-0560">Oxidoreductase</keyword>
<dbReference type="PANTHER" id="PTHR13847">
    <property type="entry name" value="SARCOSINE DEHYDROGENASE-RELATED"/>
    <property type="match status" value="1"/>
</dbReference>
<organism evidence="3 4">
    <name type="scientific">Tritonibacter aquimaris</name>
    <dbReference type="NCBI Taxonomy" id="2663379"/>
    <lineage>
        <taxon>Bacteria</taxon>
        <taxon>Pseudomonadati</taxon>
        <taxon>Pseudomonadota</taxon>
        <taxon>Alphaproteobacteria</taxon>
        <taxon>Rhodobacterales</taxon>
        <taxon>Paracoccaceae</taxon>
        <taxon>Tritonibacter</taxon>
    </lineage>
</organism>
<evidence type="ECO:0000313" key="3">
    <source>
        <dbReference type="EMBL" id="MQY43889.1"/>
    </source>
</evidence>
<dbReference type="Gene3D" id="3.30.9.10">
    <property type="entry name" value="D-Amino Acid Oxidase, subunit A, domain 2"/>
    <property type="match status" value="1"/>
</dbReference>
<comment type="caution">
    <text evidence="3">The sequence shown here is derived from an EMBL/GenBank/DDBJ whole genome shotgun (WGS) entry which is preliminary data.</text>
</comment>
<dbReference type="Proteomes" id="UP000436694">
    <property type="component" value="Unassembled WGS sequence"/>
</dbReference>
<gene>
    <name evidence="3" type="ORF">GG681_14680</name>
</gene>
<dbReference type="GO" id="GO:0016491">
    <property type="term" value="F:oxidoreductase activity"/>
    <property type="evidence" value="ECO:0007669"/>
    <property type="project" value="UniProtKB-KW"/>
</dbReference>
<evidence type="ECO:0000256" key="1">
    <source>
        <dbReference type="ARBA" id="ARBA00023002"/>
    </source>
</evidence>
<dbReference type="EMBL" id="WIXK01000008">
    <property type="protein sequence ID" value="MQY43889.1"/>
    <property type="molecule type" value="Genomic_DNA"/>
</dbReference>
<dbReference type="Pfam" id="PF01266">
    <property type="entry name" value="DAO"/>
    <property type="match status" value="1"/>
</dbReference>
<evidence type="ECO:0000313" key="4">
    <source>
        <dbReference type="Proteomes" id="UP000436694"/>
    </source>
</evidence>
<keyword evidence="4" id="KW-1185">Reference proteome</keyword>
<dbReference type="RefSeq" id="WP_153548779.1">
    <property type="nucleotide sequence ID" value="NZ_WIXK01000008.1"/>
</dbReference>